<dbReference type="PANTHER" id="PTHR28036:SF1">
    <property type="entry name" value="DASH COMPLEX SUBUNIT DAD2"/>
    <property type="match status" value="1"/>
</dbReference>
<sequence>MAYSSSRSTFAAGSSSTSSTIRQQSGHNAATHQQSTVLALRIESKKAELANLKQLREMSDVLSKQMQALETKIGTLKDGTEAVACVLANWDNVLRAINMASSKTADLKSSTEHSLSQTDSDKAIDRNLPATLVRIPAKQPGSSRS</sequence>
<dbReference type="STRING" id="344612.A1CQN4"/>
<dbReference type="Pfam" id="PF08654">
    <property type="entry name" value="DASH_Dad2"/>
    <property type="match status" value="1"/>
</dbReference>
<accession>A1CQN4</accession>
<dbReference type="GO" id="GO:0044732">
    <property type="term" value="C:mitotic spindle pole body"/>
    <property type="evidence" value="ECO:0007669"/>
    <property type="project" value="TreeGrafter"/>
</dbReference>
<reference evidence="19 20" key="1">
    <citation type="journal article" date="2008" name="PLoS Genet.">
        <title>Genomic islands in the pathogenic filamentous fungus Aspergillus fumigatus.</title>
        <authorList>
            <person name="Fedorova N.D."/>
            <person name="Khaldi N."/>
            <person name="Joardar V.S."/>
            <person name="Maiti R."/>
            <person name="Amedeo P."/>
            <person name="Anderson M.J."/>
            <person name="Crabtree J."/>
            <person name="Silva J.C."/>
            <person name="Badger J.H."/>
            <person name="Albarraq A."/>
            <person name="Angiuoli S."/>
            <person name="Bussey H."/>
            <person name="Bowyer P."/>
            <person name="Cotty P.J."/>
            <person name="Dyer P.S."/>
            <person name="Egan A."/>
            <person name="Galens K."/>
            <person name="Fraser-Liggett C.M."/>
            <person name="Haas B.J."/>
            <person name="Inman J.M."/>
            <person name="Kent R."/>
            <person name="Lemieux S."/>
            <person name="Malavazi I."/>
            <person name="Orvis J."/>
            <person name="Roemer T."/>
            <person name="Ronning C.M."/>
            <person name="Sundaram J.P."/>
            <person name="Sutton G."/>
            <person name="Turner G."/>
            <person name="Venter J.C."/>
            <person name="White O.R."/>
            <person name="Whitty B.R."/>
            <person name="Youngman P."/>
            <person name="Wolfe K.H."/>
            <person name="Goldman G.H."/>
            <person name="Wortman J.R."/>
            <person name="Jiang B."/>
            <person name="Denning D.W."/>
            <person name="Nierman W.C."/>
        </authorList>
    </citation>
    <scope>NUCLEOTIDE SEQUENCE [LARGE SCALE GENOMIC DNA]</scope>
    <source>
        <strain evidence="20">ATCC 1007 / CBS 513.65 / DSM 816 / NCTC 3887 / NRRL 1</strain>
    </source>
</reference>
<evidence type="ECO:0000256" key="2">
    <source>
        <dbReference type="ARBA" id="ARBA00004186"/>
    </source>
</evidence>
<dbReference type="GO" id="GO:0042729">
    <property type="term" value="C:DASH complex"/>
    <property type="evidence" value="ECO:0007669"/>
    <property type="project" value="InterPro"/>
</dbReference>
<dbReference type="GeneID" id="4701837"/>
<evidence type="ECO:0000256" key="6">
    <source>
        <dbReference type="ARBA" id="ARBA00022454"/>
    </source>
</evidence>
<keyword evidence="15" id="KW-0131">Cell cycle</keyword>
<dbReference type="GO" id="GO:1990023">
    <property type="term" value="C:mitotic spindle midzone"/>
    <property type="evidence" value="ECO:0007669"/>
    <property type="project" value="TreeGrafter"/>
</dbReference>
<dbReference type="GO" id="GO:0000278">
    <property type="term" value="P:mitotic cell cycle"/>
    <property type="evidence" value="ECO:0007669"/>
    <property type="project" value="InterPro"/>
</dbReference>
<comment type="subcellular location">
    <subcellularLocation>
        <location evidence="3">Chromosome</location>
        <location evidence="3">Centromere</location>
        <location evidence="3">Kinetochore</location>
    </subcellularLocation>
    <subcellularLocation>
        <location evidence="2">Cytoplasm</location>
        <location evidence="2">Cytoskeleton</location>
        <location evidence="2">Spindle</location>
    </subcellularLocation>
    <subcellularLocation>
        <location evidence="1">Nucleus</location>
    </subcellularLocation>
</comment>
<dbReference type="GO" id="GO:0008608">
    <property type="term" value="P:attachment of spindle microtubules to kinetochore"/>
    <property type="evidence" value="ECO:0007669"/>
    <property type="project" value="TreeGrafter"/>
</dbReference>
<evidence type="ECO:0000256" key="17">
    <source>
        <dbReference type="ARBA" id="ARBA00030568"/>
    </source>
</evidence>
<evidence type="ECO:0000256" key="5">
    <source>
        <dbReference type="ARBA" id="ARBA00020260"/>
    </source>
</evidence>
<keyword evidence="9" id="KW-0493">Microtubule</keyword>
<comment type="similarity">
    <text evidence="4">Belongs to the DASH complex DAD2 family.</text>
</comment>
<evidence type="ECO:0000256" key="3">
    <source>
        <dbReference type="ARBA" id="ARBA00004629"/>
    </source>
</evidence>
<evidence type="ECO:0000256" key="14">
    <source>
        <dbReference type="ARBA" id="ARBA00023242"/>
    </source>
</evidence>
<evidence type="ECO:0000256" key="9">
    <source>
        <dbReference type="ARBA" id="ARBA00022701"/>
    </source>
</evidence>
<dbReference type="PANTHER" id="PTHR28036">
    <property type="entry name" value="DASH COMPLEX SUBUNIT DAD2"/>
    <property type="match status" value="1"/>
</dbReference>
<proteinExistence type="inferred from homology"/>
<gene>
    <name evidence="19" type="ORF">ACLA_026770</name>
</gene>
<dbReference type="RefSeq" id="XP_001269381.1">
    <property type="nucleotide sequence ID" value="XM_001269380.1"/>
</dbReference>
<dbReference type="HOGENOM" id="CLU_138063_0_0_1"/>
<dbReference type="OrthoDB" id="3230169at2759"/>
<dbReference type="InterPro" id="IPR013963">
    <property type="entry name" value="DASH_Dad2"/>
</dbReference>
<evidence type="ECO:0000256" key="15">
    <source>
        <dbReference type="ARBA" id="ARBA00023306"/>
    </source>
</evidence>
<dbReference type="OMA" id="QAINMAS"/>
<dbReference type="KEGG" id="act:ACLA_026770"/>
<evidence type="ECO:0000313" key="19">
    <source>
        <dbReference type="EMBL" id="EAW07955.1"/>
    </source>
</evidence>
<keyword evidence="16" id="KW-0137">Centromere</keyword>
<evidence type="ECO:0000313" key="20">
    <source>
        <dbReference type="Proteomes" id="UP000006701"/>
    </source>
</evidence>
<keyword evidence="14" id="KW-0539">Nucleus</keyword>
<evidence type="ECO:0000256" key="12">
    <source>
        <dbReference type="ARBA" id="ARBA00022838"/>
    </source>
</evidence>
<keyword evidence="10" id="KW-0498">Mitosis</keyword>
<keyword evidence="12" id="KW-0995">Kinetochore</keyword>
<evidence type="ECO:0000256" key="10">
    <source>
        <dbReference type="ARBA" id="ARBA00022776"/>
    </source>
</evidence>
<keyword evidence="11" id="KW-0159">Chromosome partition</keyword>
<dbReference type="VEuPathDB" id="FungiDB:ACLA_026770"/>
<organism evidence="19 20">
    <name type="scientific">Aspergillus clavatus (strain ATCC 1007 / CBS 513.65 / DSM 816 / NCTC 3887 / NRRL 1 / QM 1276 / 107)</name>
    <dbReference type="NCBI Taxonomy" id="344612"/>
    <lineage>
        <taxon>Eukaryota</taxon>
        <taxon>Fungi</taxon>
        <taxon>Dikarya</taxon>
        <taxon>Ascomycota</taxon>
        <taxon>Pezizomycotina</taxon>
        <taxon>Eurotiomycetes</taxon>
        <taxon>Eurotiomycetidae</taxon>
        <taxon>Eurotiales</taxon>
        <taxon>Aspergillaceae</taxon>
        <taxon>Aspergillus</taxon>
        <taxon>Aspergillus subgen. Fumigati</taxon>
    </lineage>
</organism>
<evidence type="ECO:0000256" key="13">
    <source>
        <dbReference type="ARBA" id="ARBA00023212"/>
    </source>
</evidence>
<dbReference type="EMBL" id="DS027059">
    <property type="protein sequence ID" value="EAW07955.1"/>
    <property type="molecule type" value="Genomic_DNA"/>
</dbReference>
<evidence type="ECO:0000256" key="18">
    <source>
        <dbReference type="SAM" id="MobiDB-lite"/>
    </source>
</evidence>
<evidence type="ECO:0000256" key="7">
    <source>
        <dbReference type="ARBA" id="ARBA00022490"/>
    </source>
</evidence>
<dbReference type="GO" id="GO:0051301">
    <property type="term" value="P:cell division"/>
    <property type="evidence" value="ECO:0007669"/>
    <property type="project" value="UniProtKB-KW"/>
</dbReference>
<keyword evidence="13" id="KW-0206">Cytoskeleton</keyword>
<protein>
    <recommendedName>
        <fullName evidence="5">DASH complex subunit DAD2</fullName>
    </recommendedName>
    <alternativeName>
        <fullName evidence="17">Outer kinetochore protein DAD2</fullName>
    </alternativeName>
</protein>
<dbReference type="AlphaFoldDB" id="A1CQN4"/>
<evidence type="ECO:0000256" key="16">
    <source>
        <dbReference type="ARBA" id="ARBA00023328"/>
    </source>
</evidence>
<dbReference type="GO" id="GO:0005874">
    <property type="term" value="C:microtubule"/>
    <property type="evidence" value="ECO:0007669"/>
    <property type="project" value="UniProtKB-KW"/>
</dbReference>
<evidence type="ECO:0000256" key="1">
    <source>
        <dbReference type="ARBA" id="ARBA00004123"/>
    </source>
</evidence>
<feature type="region of interest" description="Disordered" evidence="18">
    <location>
        <begin position="1"/>
        <end position="32"/>
    </location>
</feature>
<keyword evidence="20" id="KW-1185">Reference proteome</keyword>
<feature type="compositionally biased region" description="Low complexity" evidence="18">
    <location>
        <begin position="1"/>
        <end position="26"/>
    </location>
</feature>
<dbReference type="Proteomes" id="UP000006701">
    <property type="component" value="Unassembled WGS sequence"/>
</dbReference>
<keyword evidence="7" id="KW-0963">Cytoplasm</keyword>
<evidence type="ECO:0000256" key="8">
    <source>
        <dbReference type="ARBA" id="ARBA00022618"/>
    </source>
</evidence>
<keyword evidence="6" id="KW-0158">Chromosome</keyword>
<keyword evidence="8" id="KW-0132">Cell division</keyword>
<evidence type="ECO:0000256" key="4">
    <source>
        <dbReference type="ARBA" id="ARBA00005501"/>
    </source>
</evidence>
<name>A1CQN4_ASPCL</name>
<evidence type="ECO:0000256" key="11">
    <source>
        <dbReference type="ARBA" id="ARBA00022829"/>
    </source>
</evidence>
<feature type="region of interest" description="Disordered" evidence="18">
    <location>
        <begin position="103"/>
        <end position="145"/>
    </location>
</feature>
<dbReference type="eggNOG" id="ENOG502SG7I">
    <property type="taxonomic scope" value="Eukaryota"/>
</dbReference>